<evidence type="ECO:0000256" key="1">
    <source>
        <dbReference type="SAM" id="MobiDB-lite"/>
    </source>
</evidence>
<gene>
    <name evidence="2" type="ORF">OGATHE_003609</name>
</gene>
<comment type="caution">
    <text evidence="2">The sequence shown here is derived from an EMBL/GenBank/DDBJ whole genome shotgun (WGS) entry which is preliminary data.</text>
</comment>
<keyword evidence="3" id="KW-1185">Reference proteome</keyword>
<evidence type="ECO:0000313" key="2">
    <source>
        <dbReference type="EMBL" id="KAH3664794.1"/>
    </source>
</evidence>
<feature type="region of interest" description="Disordered" evidence="1">
    <location>
        <begin position="23"/>
        <end position="89"/>
    </location>
</feature>
<accession>A0A9P8P4C4</accession>
<proteinExistence type="predicted"/>
<protein>
    <submittedName>
        <fullName evidence="2">Uncharacterized protein</fullName>
    </submittedName>
</protein>
<name>A0A9P8P4C4_9ASCO</name>
<reference evidence="2" key="2">
    <citation type="submission" date="2021-01" db="EMBL/GenBank/DDBJ databases">
        <authorList>
            <person name="Schikora-Tamarit M.A."/>
        </authorList>
    </citation>
    <scope>NUCLEOTIDE SEQUENCE</scope>
    <source>
        <strain evidence="2">NCAIM Y.01608</strain>
    </source>
</reference>
<sequence length="142" mass="16040">MYPMAPPLENTANATFRRRDSLYNDPIRPAPAGIKGAKNRPSTALRMTRPMKFFMNPATSDASVKPEKQKSITRRRPKQSVNLPPMSRKLPLESTIDETLHTSWPPLTSKLLARFVRLVWKLPSGIELVATARQTTITQRTS</sequence>
<dbReference type="EMBL" id="JAEUBD010001178">
    <property type="protein sequence ID" value="KAH3664794.1"/>
    <property type="molecule type" value="Genomic_DNA"/>
</dbReference>
<organism evidence="2 3">
    <name type="scientific">Ogataea polymorpha</name>
    <dbReference type="NCBI Taxonomy" id="460523"/>
    <lineage>
        <taxon>Eukaryota</taxon>
        <taxon>Fungi</taxon>
        <taxon>Dikarya</taxon>
        <taxon>Ascomycota</taxon>
        <taxon>Saccharomycotina</taxon>
        <taxon>Pichiomycetes</taxon>
        <taxon>Pichiales</taxon>
        <taxon>Pichiaceae</taxon>
        <taxon>Ogataea</taxon>
    </lineage>
</organism>
<evidence type="ECO:0000313" key="3">
    <source>
        <dbReference type="Proteomes" id="UP000788993"/>
    </source>
</evidence>
<reference evidence="2" key="1">
    <citation type="journal article" date="2021" name="Open Biol.">
        <title>Shared evolutionary footprints suggest mitochondrial oxidative damage underlies multiple complex I losses in fungi.</title>
        <authorList>
            <person name="Schikora-Tamarit M.A."/>
            <person name="Marcet-Houben M."/>
            <person name="Nosek J."/>
            <person name="Gabaldon T."/>
        </authorList>
    </citation>
    <scope>NUCLEOTIDE SEQUENCE</scope>
    <source>
        <strain evidence="2">NCAIM Y.01608</strain>
    </source>
</reference>
<dbReference type="AlphaFoldDB" id="A0A9P8P4C4"/>
<dbReference type="Proteomes" id="UP000788993">
    <property type="component" value="Unassembled WGS sequence"/>
</dbReference>